<keyword evidence="15" id="KW-0539">Nucleus</keyword>
<keyword evidence="6" id="KW-0963">Cytoplasm</keyword>
<evidence type="ECO:0000259" key="18">
    <source>
        <dbReference type="PROSITE" id="PS50089"/>
    </source>
</evidence>
<dbReference type="Pfam" id="PF23419">
    <property type="entry name" value="WD40_RFWD3"/>
    <property type="match status" value="1"/>
</dbReference>
<dbReference type="InterPro" id="IPR036322">
    <property type="entry name" value="WD40_repeat_dom_sf"/>
</dbReference>
<proteinExistence type="predicted"/>
<evidence type="ECO:0000256" key="13">
    <source>
        <dbReference type="ARBA" id="ARBA00022833"/>
    </source>
</evidence>
<keyword evidence="14" id="KW-0234">DNA repair</keyword>
<feature type="region of interest" description="Disordered" evidence="17">
    <location>
        <begin position="1"/>
        <end position="41"/>
    </location>
</feature>
<dbReference type="OrthoDB" id="5600418at2759"/>
<organism evidence="19 20">
    <name type="scientific">Aphis glycines</name>
    <name type="common">Soybean aphid</name>
    <dbReference type="NCBI Taxonomy" id="307491"/>
    <lineage>
        <taxon>Eukaryota</taxon>
        <taxon>Metazoa</taxon>
        <taxon>Ecdysozoa</taxon>
        <taxon>Arthropoda</taxon>
        <taxon>Hexapoda</taxon>
        <taxon>Insecta</taxon>
        <taxon>Pterygota</taxon>
        <taxon>Neoptera</taxon>
        <taxon>Paraneoptera</taxon>
        <taxon>Hemiptera</taxon>
        <taxon>Sternorrhyncha</taxon>
        <taxon>Aphidomorpha</taxon>
        <taxon>Aphidoidea</taxon>
        <taxon>Aphididae</taxon>
        <taxon>Aphidini</taxon>
        <taxon>Aphis</taxon>
        <taxon>Aphis</taxon>
    </lineage>
</organism>
<comment type="caution">
    <text evidence="19">The sequence shown here is derived from an EMBL/GenBank/DDBJ whole genome shotgun (WGS) entry which is preliminary data.</text>
</comment>
<dbReference type="Gene3D" id="2.130.10.10">
    <property type="entry name" value="YVTN repeat-like/Quinoprotein amine dehydrogenase"/>
    <property type="match status" value="1"/>
</dbReference>
<evidence type="ECO:0000256" key="3">
    <source>
        <dbReference type="ARBA" id="ARBA00004496"/>
    </source>
</evidence>
<evidence type="ECO:0000256" key="8">
    <source>
        <dbReference type="ARBA" id="ARBA00022679"/>
    </source>
</evidence>
<dbReference type="GO" id="GO:0016605">
    <property type="term" value="C:PML body"/>
    <property type="evidence" value="ECO:0007669"/>
    <property type="project" value="UniProtKB-SubCell"/>
</dbReference>
<reference evidence="19 20" key="1">
    <citation type="submission" date="2019-08" db="EMBL/GenBank/DDBJ databases">
        <title>The genome of the soybean aphid Biotype 1, its phylome, world population structure and adaptation to the North American continent.</title>
        <authorList>
            <person name="Giordano R."/>
            <person name="Donthu R.K."/>
            <person name="Hernandez A.G."/>
            <person name="Wright C.L."/>
            <person name="Zimin A.V."/>
        </authorList>
    </citation>
    <scope>NUCLEOTIDE SEQUENCE [LARGE SCALE GENOMIC DNA]</scope>
    <source>
        <tissue evidence="19">Whole aphids</tissue>
    </source>
</reference>
<evidence type="ECO:0000256" key="7">
    <source>
        <dbReference type="ARBA" id="ARBA00022574"/>
    </source>
</evidence>
<dbReference type="InterPro" id="IPR013083">
    <property type="entry name" value="Znf_RING/FYVE/PHD"/>
</dbReference>
<feature type="compositionally biased region" description="Low complexity" evidence="17">
    <location>
        <begin position="25"/>
        <end position="35"/>
    </location>
</feature>
<dbReference type="InterPro" id="IPR056527">
    <property type="entry name" value="WD40_RFWD3"/>
</dbReference>
<evidence type="ECO:0000256" key="16">
    <source>
        <dbReference type="PROSITE-ProRule" id="PRU00175"/>
    </source>
</evidence>
<dbReference type="InterPro" id="IPR015943">
    <property type="entry name" value="WD40/YVTN_repeat-like_dom_sf"/>
</dbReference>
<keyword evidence="12" id="KW-0833">Ubl conjugation pathway</keyword>
<name>A0A6G0T9H1_APHGL</name>
<dbReference type="SMART" id="SM00184">
    <property type="entry name" value="RING"/>
    <property type="match status" value="1"/>
</dbReference>
<keyword evidence="13" id="KW-0862">Zinc</keyword>
<evidence type="ECO:0000256" key="11">
    <source>
        <dbReference type="ARBA" id="ARBA00022771"/>
    </source>
</evidence>
<dbReference type="CDD" id="cd16450">
    <property type="entry name" value="mRING-C3HGC3_RFWD3"/>
    <property type="match status" value="1"/>
</dbReference>
<keyword evidence="10" id="KW-0227">DNA damage</keyword>
<evidence type="ECO:0000256" key="17">
    <source>
        <dbReference type="SAM" id="MobiDB-lite"/>
    </source>
</evidence>
<evidence type="ECO:0000256" key="10">
    <source>
        <dbReference type="ARBA" id="ARBA00022763"/>
    </source>
</evidence>
<comment type="catalytic activity">
    <reaction evidence="1">
        <text>S-ubiquitinyl-[E2 ubiquitin-conjugating enzyme]-L-cysteine + [acceptor protein]-L-lysine = [E2 ubiquitin-conjugating enzyme]-L-cysteine + N(6)-ubiquitinyl-[acceptor protein]-L-lysine.</text>
        <dbReference type="EC" id="2.3.2.27"/>
    </reaction>
</comment>
<comment type="subcellular location">
    <subcellularLocation>
        <location evidence="3">Cytoplasm</location>
    </subcellularLocation>
    <subcellularLocation>
        <location evidence="2">Nucleus</location>
        <location evidence="2">PML body</location>
    </subcellularLocation>
</comment>
<dbReference type="GO" id="GO:0061630">
    <property type="term" value="F:ubiquitin protein ligase activity"/>
    <property type="evidence" value="ECO:0007669"/>
    <property type="project" value="UniProtKB-EC"/>
</dbReference>
<keyword evidence="7" id="KW-0853">WD repeat</keyword>
<evidence type="ECO:0000256" key="6">
    <source>
        <dbReference type="ARBA" id="ARBA00022490"/>
    </source>
</evidence>
<gene>
    <name evidence="19" type="ORF">AGLY_012171</name>
</gene>
<dbReference type="InterPro" id="IPR001680">
    <property type="entry name" value="WD40_rpt"/>
</dbReference>
<dbReference type="SUPFAM" id="SSF57850">
    <property type="entry name" value="RING/U-box"/>
    <property type="match status" value="1"/>
</dbReference>
<dbReference type="EC" id="2.3.2.27" evidence="5"/>
<protein>
    <recommendedName>
        <fullName evidence="5">RING-type E3 ubiquitin transferase</fullName>
        <ecNumber evidence="5">2.3.2.27</ecNumber>
    </recommendedName>
</protein>
<dbReference type="AlphaFoldDB" id="A0A6G0T9H1"/>
<comment type="pathway">
    <text evidence="4">Protein modification; protein ubiquitination.</text>
</comment>
<evidence type="ECO:0000256" key="5">
    <source>
        <dbReference type="ARBA" id="ARBA00012483"/>
    </source>
</evidence>
<dbReference type="Proteomes" id="UP000475862">
    <property type="component" value="Unassembled WGS sequence"/>
</dbReference>
<sequence length="509" mass="56820">MSDESLIGFPIDPPARFPTESPMDSASSSKTSTRSTAKRTLEDNSDEASYCTICLDTLTSTGSHKPVCLKCGHIFGENCLIRWIKTGNDSGSSKCPTCNTKASLKDIRVLYTKNVTVENTAVITALERKLIEANHAKHLMEMEAERWKSNAKTLDTEVKRLKRLRYDGHTEPAACQRTFTVCKNQSCRVMAYNTNNRMLVMSHQSDTTTLDSYVIRKMDVKLMKLSKEYICVHKKQIRDMVFHPLHDNLLASVGLDSQINLTDLNINTVVSSMSVPEPLWSCCWAGDNTHVLVVGGQMGSVYYIDRRFMKVFNSVQIKKLGCVSLNLLPPSPSRSFMSGGILKTRMDHLSVLEETLDIDYYTYKETELPLAGLWSSTSYDCQSNLVLTSARPYGPFKTSRHIVSKFADFDEEGPVLTQVVTFYGGDKSTQLYRSCLVPSSGGYNDDSLVCCYDEASGTIKVFNVNKKKNVHNFKVTDNILDLCPLPGITIQGRRIVAGLSKNTVNIFSV</sequence>
<evidence type="ECO:0000256" key="1">
    <source>
        <dbReference type="ARBA" id="ARBA00000900"/>
    </source>
</evidence>
<dbReference type="Gene3D" id="3.30.40.10">
    <property type="entry name" value="Zinc/RING finger domain, C3HC4 (zinc finger)"/>
    <property type="match status" value="1"/>
</dbReference>
<keyword evidence="11 16" id="KW-0479">Metal-binding</keyword>
<dbReference type="PANTHER" id="PTHR16047">
    <property type="entry name" value="RFWD3 PROTEIN"/>
    <property type="match status" value="1"/>
</dbReference>
<dbReference type="GO" id="GO:0008270">
    <property type="term" value="F:zinc ion binding"/>
    <property type="evidence" value="ECO:0007669"/>
    <property type="project" value="UniProtKB-KW"/>
</dbReference>
<dbReference type="GO" id="GO:0016567">
    <property type="term" value="P:protein ubiquitination"/>
    <property type="evidence" value="ECO:0007669"/>
    <property type="project" value="InterPro"/>
</dbReference>
<keyword evidence="11 16" id="KW-0863">Zinc-finger</keyword>
<dbReference type="PROSITE" id="PS50089">
    <property type="entry name" value="ZF_RING_2"/>
    <property type="match status" value="1"/>
</dbReference>
<evidence type="ECO:0000256" key="14">
    <source>
        <dbReference type="ARBA" id="ARBA00023204"/>
    </source>
</evidence>
<dbReference type="SMART" id="SM00320">
    <property type="entry name" value="WD40"/>
    <property type="match status" value="2"/>
</dbReference>
<evidence type="ECO:0000256" key="15">
    <source>
        <dbReference type="ARBA" id="ARBA00023242"/>
    </source>
</evidence>
<dbReference type="InterPro" id="IPR001841">
    <property type="entry name" value="Znf_RING"/>
</dbReference>
<evidence type="ECO:0000256" key="4">
    <source>
        <dbReference type="ARBA" id="ARBA00004906"/>
    </source>
</evidence>
<evidence type="ECO:0000313" key="20">
    <source>
        <dbReference type="Proteomes" id="UP000475862"/>
    </source>
</evidence>
<evidence type="ECO:0000313" key="19">
    <source>
        <dbReference type="EMBL" id="KAE9528596.1"/>
    </source>
</evidence>
<evidence type="ECO:0000256" key="12">
    <source>
        <dbReference type="ARBA" id="ARBA00022786"/>
    </source>
</evidence>
<dbReference type="InterPro" id="IPR037381">
    <property type="entry name" value="RFWD3"/>
</dbReference>
<dbReference type="GO" id="GO:0005737">
    <property type="term" value="C:cytoplasm"/>
    <property type="evidence" value="ECO:0007669"/>
    <property type="project" value="UniProtKB-SubCell"/>
</dbReference>
<feature type="domain" description="RING-type" evidence="18">
    <location>
        <begin position="51"/>
        <end position="99"/>
    </location>
</feature>
<dbReference type="EMBL" id="VYZN01000048">
    <property type="protein sequence ID" value="KAE9528596.1"/>
    <property type="molecule type" value="Genomic_DNA"/>
</dbReference>
<dbReference type="GO" id="GO:0036297">
    <property type="term" value="P:interstrand cross-link repair"/>
    <property type="evidence" value="ECO:0007669"/>
    <property type="project" value="InterPro"/>
</dbReference>
<evidence type="ECO:0000256" key="2">
    <source>
        <dbReference type="ARBA" id="ARBA00004322"/>
    </source>
</evidence>
<keyword evidence="20" id="KW-1185">Reference proteome</keyword>
<accession>A0A6G0T9H1</accession>
<dbReference type="PANTHER" id="PTHR16047:SF7">
    <property type="entry name" value="E3 UBIQUITIN-PROTEIN LIGASE RFWD3"/>
    <property type="match status" value="1"/>
</dbReference>
<dbReference type="SUPFAM" id="SSF50978">
    <property type="entry name" value="WD40 repeat-like"/>
    <property type="match status" value="1"/>
</dbReference>
<keyword evidence="8" id="KW-0808">Transferase</keyword>
<dbReference type="Pfam" id="PF13639">
    <property type="entry name" value="zf-RING_2"/>
    <property type="match status" value="1"/>
</dbReference>
<keyword evidence="9" id="KW-0677">Repeat</keyword>
<evidence type="ECO:0000256" key="9">
    <source>
        <dbReference type="ARBA" id="ARBA00022737"/>
    </source>
</evidence>